<accession>A0A1H1YUK9</accession>
<evidence type="ECO:0000313" key="2">
    <source>
        <dbReference type="Proteomes" id="UP000199524"/>
    </source>
</evidence>
<reference evidence="2" key="1">
    <citation type="submission" date="2016-10" db="EMBL/GenBank/DDBJ databases">
        <authorList>
            <person name="Varghese N."/>
            <person name="Submissions S."/>
        </authorList>
    </citation>
    <scope>NUCLEOTIDE SEQUENCE [LARGE SCALE GENOMIC DNA]</scope>
    <source>
        <strain evidence="2">ATCC 23835</strain>
    </source>
</reference>
<organism evidence="1 2">
    <name type="scientific">Pseudomonas asplenii</name>
    <dbReference type="NCBI Taxonomy" id="53407"/>
    <lineage>
        <taxon>Bacteria</taxon>
        <taxon>Pseudomonadati</taxon>
        <taxon>Pseudomonadota</taxon>
        <taxon>Gammaproteobacteria</taxon>
        <taxon>Pseudomonadales</taxon>
        <taxon>Pseudomonadaceae</taxon>
        <taxon>Pseudomonas</taxon>
    </lineage>
</organism>
<protein>
    <recommendedName>
        <fullName evidence="3">PD-(D/E)XK nuclease superfamily protein</fullName>
    </recommendedName>
</protein>
<keyword evidence="2" id="KW-1185">Reference proteome</keyword>
<dbReference type="AlphaFoldDB" id="A0A1H1YUK9"/>
<evidence type="ECO:0000313" key="1">
    <source>
        <dbReference type="EMBL" id="SDT25195.1"/>
    </source>
</evidence>
<gene>
    <name evidence="1" type="ORF">SAMN05216598_4643</name>
</gene>
<proteinExistence type="predicted"/>
<dbReference type="Proteomes" id="UP000199524">
    <property type="component" value="Chromosome I"/>
</dbReference>
<sequence>MTFFSKLYAYKQSPVRSSLEDFLTELLAQWLRMADEAGYTRRALSVLFKLPDSDHPTGPVSWMTQHAIPKGYGKASGRKPDLVASGDGFFFIVENKVAAGFTSHIDEESGYETLQLDLYQTYLDARASRGIVEKGGLCLLTFATPPPADWKGAVCFWSELHSLLRTDLAAGTILSSSAFGFFTMELLKFLEGHGMGSIDLHEGDMIAVPAMRRLETAFGQLKALAVRESTRLLSSPQSVNHLQPCGDRKSDRNSFGAPWFYGEVLTNEGKGFNESAFVAWAGVMVDSVDWIDPLDRDIPEFTVGLAVWCDEASFDGPSESIRNAFQAAVVQRCPGTWEWQRLERPTYGPVMIFSARVPFTDAWRQAQTMSWNDWSAEYFRTHLSALFAALHDSHEEQAFVETLSSWIHQS</sequence>
<evidence type="ECO:0008006" key="3">
    <source>
        <dbReference type="Google" id="ProtNLM"/>
    </source>
</evidence>
<dbReference type="GeneID" id="300209526"/>
<name>A0A1H1YUK9_9PSED</name>
<dbReference type="RefSeq" id="WP_090209223.1">
    <property type="nucleotide sequence ID" value="NZ_LT629777.1"/>
</dbReference>
<dbReference type="EMBL" id="LT629777">
    <property type="protein sequence ID" value="SDT25195.1"/>
    <property type="molecule type" value="Genomic_DNA"/>
</dbReference>